<name>A0ABY8FN20_9SPHN</name>
<dbReference type="InterPro" id="IPR019888">
    <property type="entry name" value="Tscrpt_reg_AsnC-like"/>
</dbReference>
<keyword evidence="6" id="KW-1185">Reference proteome</keyword>
<evidence type="ECO:0000256" key="2">
    <source>
        <dbReference type="ARBA" id="ARBA00023125"/>
    </source>
</evidence>
<evidence type="ECO:0000259" key="4">
    <source>
        <dbReference type="PROSITE" id="PS50956"/>
    </source>
</evidence>
<keyword evidence="3" id="KW-0804">Transcription</keyword>
<dbReference type="Pfam" id="PF13412">
    <property type="entry name" value="HTH_24"/>
    <property type="match status" value="1"/>
</dbReference>
<dbReference type="InterPro" id="IPR000485">
    <property type="entry name" value="AsnC-type_HTH_dom"/>
</dbReference>
<dbReference type="Gene3D" id="3.30.70.920">
    <property type="match status" value="1"/>
</dbReference>
<dbReference type="InterPro" id="IPR019887">
    <property type="entry name" value="Tscrpt_reg_AsnC/Lrp_C"/>
</dbReference>
<dbReference type="PANTHER" id="PTHR30154">
    <property type="entry name" value="LEUCINE-RESPONSIVE REGULATORY PROTEIN"/>
    <property type="match status" value="1"/>
</dbReference>
<evidence type="ECO:0000313" key="6">
    <source>
        <dbReference type="Proteomes" id="UP001215827"/>
    </source>
</evidence>
<dbReference type="EMBL" id="CP121106">
    <property type="protein sequence ID" value="WFL76425.1"/>
    <property type="molecule type" value="Genomic_DNA"/>
</dbReference>
<gene>
    <name evidence="5" type="ORF">P7228_10485</name>
</gene>
<dbReference type="PANTHER" id="PTHR30154:SF46">
    <property type="entry name" value="TRANSCRIPTIONAL REGULATORY PROTEIN"/>
    <property type="match status" value="1"/>
</dbReference>
<feature type="domain" description="HTH asnC-type" evidence="4">
    <location>
        <begin position="8"/>
        <end position="69"/>
    </location>
</feature>
<dbReference type="Pfam" id="PF01037">
    <property type="entry name" value="AsnC_trans_reg"/>
    <property type="match status" value="1"/>
</dbReference>
<keyword evidence="2" id="KW-0238">DNA-binding</keyword>
<accession>A0ABY8FN20</accession>
<dbReference type="Proteomes" id="UP001215827">
    <property type="component" value="Chromosome"/>
</dbReference>
<dbReference type="Gene3D" id="1.10.10.10">
    <property type="entry name" value="Winged helix-like DNA-binding domain superfamily/Winged helix DNA-binding domain"/>
    <property type="match status" value="1"/>
</dbReference>
<keyword evidence="1" id="KW-0805">Transcription regulation</keyword>
<reference evidence="5 6" key="1">
    <citation type="submission" date="2023-03" db="EMBL/GenBank/DDBJ databases">
        <title>Altererythrobacter sp. CAU 1644 isolated from sand.</title>
        <authorList>
            <person name="Kim W."/>
        </authorList>
    </citation>
    <scope>NUCLEOTIDE SEQUENCE [LARGE SCALE GENOMIC DNA]</scope>
    <source>
        <strain evidence="5 6">CAU 1644</strain>
    </source>
</reference>
<proteinExistence type="predicted"/>
<sequence length="160" mass="17694">MQLSINQLDAIDRKLLEALAENGRASHQQLSESIGRSPTAIARRQRQLEDSGIIRGYSADMDLAGLGYGVTIHLKITLASQSNEMLDAFERAIAASPSVIQCDLMSGSDDYYVTVMVRSLDHFAQIHRDELSRLPGVVRMESGFVLRKVVEPRLPPGWAD</sequence>
<dbReference type="PRINTS" id="PR00033">
    <property type="entry name" value="HTHASNC"/>
</dbReference>
<evidence type="ECO:0000256" key="3">
    <source>
        <dbReference type="ARBA" id="ARBA00023163"/>
    </source>
</evidence>
<dbReference type="RefSeq" id="WP_278015191.1">
    <property type="nucleotide sequence ID" value="NZ_CP121106.1"/>
</dbReference>
<dbReference type="PROSITE" id="PS50956">
    <property type="entry name" value="HTH_ASNC_2"/>
    <property type="match status" value="1"/>
</dbReference>
<dbReference type="InterPro" id="IPR036388">
    <property type="entry name" value="WH-like_DNA-bd_sf"/>
</dbReference>
<evidence type="ECO:0000313" key="5">
    <source>
        <dbReference type="EMBL" id="WFL76425.1"/>
    </source>
</evidence>
<dbReference type="SUPFAM" id="SSF54909">
    <property type="entry name" value="Dimeric alpha+beta barrel"/>
    <property type="match status" value="1"/>
</dbReference>
<protein>
    <submittedName>
        <fullName evidence="5">Lrp/AsnC family transcriptional regulator</fullName>
    </submittedName>
</protein>
<dbReference type="InterPro" id="IPR036390">
    <property type="entry name" value="WH_DNA-bd_sf"/>
</dbReference>
<organism evidence="5 6">
    <name type="scientific">Altererythrobacter arenosus</name>
    <dbReference type="NCBI Taxonomy" id="3032592"/>
    <lineage>
        <taxon>Bacteria</taxon>
        <taxon>Pseudomonadati</taxon>
        <taxon>Pseudomonadota</taxon>
        <taxon>Alphaproteobacteria</taxon>
        <taxon>Sphingomonadales</taxon>
        <taxon>Erythrobacteraceae</taxon>
        <taxon>Altererythrobacter</taxon>
    </lineage>
</organism>
<dbReference type="SMART" id="SM00344">
    <property type="entry name" value="HTH_ASNC"/>
    <property type="match status" value="1"/>
</dbReference>
<dbReference type="SUPFAM" id="SSF46785">
    <property type="entry name" value="Winged helix' DNA-binding domain"/>
    <property type="match status" value="1"/>
</dbReference>
<dbReference type="InterPro" id="IPR011008">
    <property type="entry name" value="Dimeric_a/b-barrel"/>
</dbReference>
<evidence type="ECO:0000256" key="1">
    <source>
        <dbReference type="ARBA" id="ARBA00023015"/>
    </source>
</evidence>